<dbReference type="EMBL" id="ACVA01000063">
    <property type="protein sequence ID" value="EEX17589.1"/>
    <property type="molecule type" value="Genomic_DNA"/>
</dbReference>
<proteinExistence type="predicted"/>
<evidence type="ECO:0000313" key="2">
    <source>
        <dbReference type="Proteomes" id="UP000003327"/>
    </source>
</evidence>
<gene>
    <name evidence="1" type="ORF">HMPREF0973_02553</name>
</gene>
<name>C9MSD4_9BACT</name>
<evidence type="ECO:0000313" key="1">
    <source>
        <dbReference type="EMBL" id="EEX17589.1"/>
    </source>
</evidence>
<keyword evidence="2" id="KW-1185">Reference proteome</keyword>
<organism evidence="1 2">
    <name type="scientific">Prevotella veroralis F0319</name>
    <dbReference type="NCBI Taxonomy" id="649761"/>
    <lineage>
        <taxon>Bacteria</taxon>
        <taxon>Pseudomonadati</taxon>
        <taxon>Bacteroidota</taxon>
        <taxon>Bacteroidia</taxon>
        <taxon>Bacteroidales</taxon>
        <taxon>Prevotellaceae</taxon>
        <taxon>Prevotella</taxon>
    </lineage>
</organism>
<dbReference type="Proteomes" id="UP000003327">
    <property type="component" value="Unassembled WGS sequence"/>
</dbReference>
<reference evidence="1 2" key="1">
    <citation type="submission" date="2009-09" db="EMBL/GenBank/DDBJ databases">
        <authorList>
            <person name="Weinstock G."/>
            <person name="Sodergren E."/>
            <person name="Clifton S."/>
            <person name="Fulton L."/>
            <person name="Fulton B."/>
            <person name="Courtney L."/>
            <person name="Fronick C."/>
            <person name="Harrison M."/>
            <person name="Strong C."/>
            <person name="Farmer C."/>
            <person name="Delahaunty K."/>
            <person name="Markovic C."/>
            <person name="Hall O."/>
            <person name="Minx P."/>
            <person name="Tomlinson C."/>
            <person name="Mitreva M."/>
            <person name="Nelson J."/>
            <person name="Hou S."/>
            <person name="Wollam A."/>
            <person name="Pepin K.H."/>
            <person name="Johnson M."/>
            <person name="Bhonagiri V."/>
            <person name="Nash W.E."/>
            <person name="Warren W."/>
            <person name="Chinwalla A."/>
            <person name="Mardis E.R."/>
            <person name="Wilson R.K."/>
        </authorList>
    </citation>
    <scope>NUCLEOTIDE SEQUENCE [LARGE SCALE GENOMIC DNA]</scope>
    <source>
        <strain evidence="1 2">F0319</strain>
    </source>
</reference>
<accession>C9MSD4</accession>
<sequence>MVGEIRWGKGKGKKGKRGRRNRIIAWVDYLLNGCFAMWKKRQIRKEKRVGEG</sequence>
<protein>
    <submittedName>
        <fullName evidence="1">Uncharacterized protein</fullName>
    </submittedName>
</protein>
<comment type="caution">
    <text evidence="1">The sequence shown here is derived from an EMBL/GenBank/DDBJ whole genome shotgun (WGS) entry which is preliminary data.</text>
</comment>
<dbReference type="HOGENOM" id="CLU_3083350_0_0_10"/>
<dbReference type="AlphaFoldDB" id="C9MSD4"/>